<keyword evidence="2" id="KW-1185">Reference proteome</keyword>
<name>A0AA88D346_FICCA</name>
<dbReference type="AlphaFoldDB" id="A0AA88D346"/>
<gene>
    <name evidence="1" type="ORF">TIFTF001_008777</name>
</gene>
<organism evidence="1 2">
    <name type="scientific">Ficus carica</name>
    <name type="common">Common fig</name>
    <dbReference type="NCBI Taxonomy" id="3494"/>
    <lineage>
        <taxon>Eukaryota</taxon>
        <taxon>Viridiplantae</taxon>
        <taxon>Streptophyta</taxon>
        <taxon>Embryophyta</taxon>
        <taxon>Tracheophyta</taxon>
        <taxon>Spermatophyta</taxon>
        <taxon>Magnoliopsida</taxon>
        <taxon>eudicotyledons</taxon>
        <taxon>Gunneridae</taxon>
        <taxon>Pentapetalae</taxon>
        <taxon>rosids</taxon>
        <taxon>fabids</taxon>
        <taxon>Rosales</taxon>
        <taxon>Moraceae</taxon>
        <taxon>Ficeae</taxon>
        <taxon>Ficus</taxon>
    </lineage>
</organism>
<accession>A0AA88D346</accession>
<dbReference type="EMBL" id="BTGU01000009">
    <property type="protein sequence ID" value="GMN39537.1"/>
    <property type="molecule type" value="Genomic_DNA"/>
</dbReference>
<dbReference type="Proteomes" id="UP001187192">
    <property type="component" value="Unassembled WGS sequence"/>
</dbReference>
<reference evidence="1" key="1">
    <citation type="submission" date="2023-07" db="EMBL/GenBank/DDBJ databases">
        <title>draft genome sequence of fig (Ficus carica).</title>
        <authorList>
            <person name="Takahashi T."/>
            <person name="Nishimura K."/>
        </authorList>
    </citation>
    <scope>NUCLEOTIDE SEQUENCE</scope>
</reference>
<protein>
    <submittedName>
        <fullName evidence="1">Uncharacterized protein</fullName>
    </submittedName>
</protein>
<evidence type="ECO:0000313" key="2">
    <source>
        <dbReference type="Proteomes" id="UP001187192"/>
    </source>
</evidence>
<evidence type="ECO:0000313" key="1">
    <source>
        <dbReference type="EMBL" id="GMN39537.1"/>
    </source>
</evidence>
<proteinExistence type="predicted"/>
<comment type="caution">
    <text evidence="1">The sequence shown here is derived from an EMBL/GenBank/DDBJ whole genome shotgun (WGS) entry which is preliminary data.</text>
</comment>
<sequence length="157" mass="17448">MSLRKIEDYGNGDCAEEGFSGVEYAMVTEPMWIRAFLRHEVLDAATKEFVTFVKAGYFSLNMFPLQLRVFVSEMNSLVVNICDKVCMILSMFPLPCFIATLESFQHSKEVMVSPTPKIDGFSFLGGDPTKPPSTVDPVDSVEAEQHKIVASVKDPSP</sequence>